<dbReference type="AlphaFoldDB" id="A0AA41XHQ0"/>
<feature type="region of interest" description="Disordered" evidence="1">
    <location>
        <begin position="66"/>
        <end position="100"/>
    </location>
</feature>
<protein>
    <submittedName>
        <fullName evidence="3">Uncharacterized protein</fullName>
    </submittedName>
</protein>
<keyword evidence="2" id="KW-0812">Transmembrane</keyword>
<organism evidence="3 4">
    <name type="scientific">Herbiconiux oxytropis</name>
    <dbReference type="NCBI Taxonomy" id="2970915"/>
    <lineage>
        <taxon>Bacteria</taxon>
        <taxon>Bacillati</taxon>
        <taxon>Actinomycetota</taxon>
        <taxon>Actinomycetes</taxon>
        <taxon>Micrococcales</taxon>
        <taxon>Microbacteriaceae</taxon>
        <taxon>Herbiconiux</taxon>
    </lineage>
</organism>
<comment type="caution">
    <text evidence="3">The sequence shown here is derived from an EMBL/GenBank/DDBJ whole genome shotgun (WGS) entry which is preliminary data.</text>
</comment>
<feature type="transmembrane region" description="Helical" evidence="2">
    <location>
        <begin position="21"/>
        <end position="39"/>
    </location>
</feature>
<accession>A0AA41XHQ0</accession>
<dbReference type="EMBL" id="JANLCK010000002">
    <property type="protein sequence ID" value="MCS5725171.1"/>
    <property type="molecule type" value="Genomic_DNA"/>
</dbReference>
<evidence type="ECO:0000313" key="3">
    <source>
        <dbReference type="EMBL" id="MCS5725171.1"/>
    </source>
</evidence>
<keyword evidence="2" id="KW-0472">Membrane</keyword>
<reference evidence="3" key="1">
    <citation type="submission" date="2022-08" db="EMBL/GenBank/DDBJ databases">
        <authorList>
            <person name="Deng Y."/>
            <person name="Han X.-F."/>
            <person name="Zhang Y.-Q."/>
        </authorList>
    </citation>
    <scope>NUCLEOTIDE SEQUENCE</scope>
    <source>
        <strain evidence="3">CPCC 203407</strain>
    </source>
</reference>
<evidence type="ECO:0000313" key="4">
    <source>
        <dbReference type="Proteomes" id="UP001165587"/>
    </source>
</evidence>
<feature type="compositionally biased region" description="Pro residues" evidence="1">
    <location>
        <begin position="88"/>
        <end position="100"/>
    </location>
</feature>
<keyword evidence="2" id="KW-1133">Transmembrane helix</keyword>
<dbReference type="Proteomes" id="UP001165587">
    <property type="component" value="Unassembled WGS sequence"/>
</dbReference>
<evidence type="ECO:0000256" key="1">
    <source>
        <dbReference type="SAM" id="MobiDB-lite"/>
    </source>
</evidence>
<keyword evidence="4" id="KW-1185">Reference proteome</keyword>
<dbReference type="RefSeq" id="WP_259525646.1">
    <property type="nucleotide sequence ID" value="NZ_JANLCK010000002.1"/>
</dbReference>
<evidence type="ECO:0000256" key="2">
    <source>
        <dbReference type="SAM" id="Phobius"/>
    </source>
</evidence>
<name>A0AA41XHQ0_9MICO</name>
<gene>
    <name evidence="3" type="ORF">N1028_04610</name>
</gene>
<proteinExistence type="predicted"/>
<sequence length="222" mass="22303">MHPDFAAYHRARRRAVLPGRIALVLVAVLLVGAAGWGIVTRPVPVSAAAASVSGDSIGVLAGAPAGGAPAGTVPEPPAADLPVAPAAEPGPAPAPAPGEPRAPLSVAIGVTARGHQAELDLCQWVRMDIGAVAPIVGAHNYCRGDVVLDLLPGDLVALTGTELDGDYQVTGSRDAQAGDDPAAATAGLEADLLLQTCYWGDTGLRLVALRRVDLSLPPTPAP</sequence>